<organism evidence="3 4">
    <name type="scientific">Maledivibacter halophilus</name>
    <dbReference type="NCBI Taxonomy" id="36842"/>
    <lineage>
        <taxon>Bacteria</taxon>
        <taxon>Bacillati</taxon>
        <taxon>Bacillota</taxon>
        <taxon>Clostridia</taxon>
        <taxon>Peptostreptococcales</taxon>
        <taxon>Caminicellaceae</taxon>
        <taxon>Maledivibacter</taxon>
    </lineage>
</organism>
<dbReference type="InterPro" id="IPR013357">
    <property type="entry name" value="Acetaldehyde_DH_acetylating"/>
</dbReference>
<accession>A0A1T5MKP6</accession>
<name>A0A1T5MKP6_9FIRM</name>
<dbReference type="Pfam" id="PF00171">
    <property type="entry name" value="Aldedh"/>
    <property type="match status" value="1"/>
</dbReference>
<evidence type="ECO:0000259" key="2">
    <source>
        <dbReference type="Pfam" id="PF00171"/>
    </source>
</evidence>
<sequence length="503" mass="53729">MKNLDFDLNSIQEARDKARRGLEAAKKMEKLTDRQIDKIIVNMVKLAEENAVLLGEMATEETGFGVPTDKAYKNHMASRLLYEQIKDQKVSGIINTDAEKKIISVAHPVGLILGLVPSTNPTATVIYKSIISLKAGNAIIFSPHPSAVKCTTKAVEIMAQAAEEAGAPKGVIDCIYQVTLAATNELMHCDEVSLIIATGGPGMVKAAYSSGKPAIGVGAGNSPAYIEKTADVKKAVSDIIASKIFDYGTICASEQSIVCERSNHDAVVAELKAQGGYFMSEEETDAVCKVLFRGKNYTMNADCVGRSALVIAEKAGIEVPKDTKVLIGKQDGVGKGYPLSYEKLTSVLGFYTVEDWQEACDLCYDLLDHGLGHTLSIHTENPKIVLKFSVKPASRIVVNSGGSTGGSGLTTGLGIAFTLGCGTCGGSSVSENVGPEHLINIKKIAFGTKETVNTVENDDLWNQLKINVSSKTSTDSKDSLEGNLFSDEILMRAIRRAIGDLRV</sequence>
<dbReference type="EMBL" id="FUZT01000017">
    <property type="protein sequence ID" value="SKC88564.1"/>
    <property type="molecule type" value="Genomic_DNA"/>
</dbReference>
<dbReference type="GO" id="GO:0016620">
    <property type="term" value="F:oxidoreductase activity, acting on the aldehyde or oxo group of donors, NAD or NADP as acceptor"/>
    <property type="evidence" value="ECO:0007669"/>
    <property type="project" value="InterPro"/>
</dbReference>
<dbReference type="InterPro" id="IPR015590">
    <property type="entry name" value="Aldehyde_DH_dom"/>
</dbReference>
<protein>
    <submittedName>
        <fullName evidence="3">Acetaldehyde dehydrogenase</fullName>
    </submittedName>
</protein>
<evidence type="ECO:0000313" key="4">
    <source>
        <dbReference type="Proteomes" id="UP000190285"/>
    </source>
</evidence>
<dbReference type="CDD" id="cd07122">
    <property type="entry name" value="ALDH_F20_ACDH"/>
    <property type="match status" value="1"/>
</dbReference>
<feature type="domain" description="Aldehyde dehydrogenase" evidence="2">
    <location>
        <begin position="11"/>
        <end position="274"/>
    </location>
</feature>
<dbReference type="NCBIfam" id="TIGR02518">
    <property type="entry name" value="EutH_ACDH"/>
    <property type="match status" value="1"/>
</dbReference>
<dbReference type="RefSeq" id="WP_079495474.1">
    <property type="nucleotide sequence ID" value="NZ_FUZT01000017.1"/>
</dbReference>
<dbReference type="STRING" id="36842.SAMN02194393_04910"/>
<proteinExistence type="predicted"/>
<dbReference type="InterPro" id="IPR016161">
    <property type="entry name" value="Ald_DH/histidinol_DH"/>
</dbReference>
<dbReference type="Proteomes" id="UP000190285">
    <property type="component" value="Unassembled WGS sequence"/>
</dbReference>
<reference evidence="4" key="1">
    <citation type="submission" date="2017-02" db="EMBL/GenBank/DDBJ databases">
        <authorList>
            <person name="Varghese N."/>
            <person name="Submissions S."/>
        </authorList>
    </citation>
    <scope>NUCLEOTIDE SEQUENCE [LARGE SCALE GENOMIC DNA]</scope>
    <source>
        <strain evidence="4">M1</strain>
    </source>
</reference>
<gene>
    <name evidence="3" type="ORF">SAMN02194393_04910</name>
</gene>
<dbReference type="PANTHER" id="PTHR11699">
    <property type="entry name" value="ALDEHYDE DEHYDROGENASE-RELATED"/>
    <property type="match status" value="1"/>
</dbReference>
<dbReference type="Gene3D" id="3.40.309.10">
    <property type="entry name" value="Aldehyde Dehydrogenase, Chain A, domain 2"/>
    <property type="match status" value="1"/>
</dbReference>
<dbReference type="Gene3D" id="3.40.605.10">
    <property type="entry name" value="Aldehyde Dehydrogenase, Chain A, domain 1"/>
    <property type="match status" value="1"/>
</dbReference>
<evidence type="ECO:0000256" key="1">
    <source>
        <dbReference type="ARBA" id="ARBA00023002"/>
    </source>
</evidence>
<dbReference type="OrthoDB" id="9804734at2"/>
<evidence type="ECO:0000313" key="3">
    <source>
        <dbReference type="EMBL" id="SKC88564.1"/>
    </source>
</evidence>
<keyword evidence="4" id="KW-1185">Reference proteome</keyword>
<keyword evidence="1" id="KW-0560">Oxidoreductase</keyword>
<dbReference type="SUPFAM" id="SSF53720">
    <property type="entry name" value="ALDH-like"/>
    <property type="match status" value="1"/>
</dbReference>
<dbReference type="InterPro" id="IPR016163">
    <property type="entry name" value="Ald_DH_C"/>
</dbReference>
<dbReference type="InterPro" id="IPR016162">
    <property type="entry name" value="Ald_DH_N"/>
</dbReference>
<dbReference type="AlphaFoldDB" id="A0A1T5MKP6"/>